<evidence type="ECO:0000256" key="2">
    <source>
        <dbReference type="SAM" id="Phobius"/>
    </source>
</evidence>
<evidence type="ECO:0000313" key="3">
    <source>
        <dbReference type="EMBL" id="PNF18365.1"/>
    </source>
</evidence>
<feature type="compositionally biased region" description="Low complexity" evidence="1">
    <location>
        <begin position="152"/>
        <end position="162"/>
    </location>
</feature>
<comment type="caution">
    <text evidence="3">The sequence shown here is derived from an EMBL/GenBank/DDBJ whole genome shotgun (WGS) entry which is preliminary data.</text>
</comment>
<reference evidence="3 4" key="1">
    <citation type="submission" date="2017-12" db="EMBL/GenBank/DDBJ databases">
        <title>Hemimetabolous genomes reveal molecular basis of termite eusociality.</title>
        <authorList>
            <person name="Harrison M.C."/>
            <person name="Jongepier E."/>
            <person name="Robertson H.M."/>
            <person name="Arning N."/>
            <person name="Bitard-Feildel T."/>
            <person name="Chao H."/>
            <person name="Childers C.P."/>
            <person name="Dinh H."/>
            <person name="Doddapaneni H."/>
            <person name="Dugan S."/>
            <person name="Gowin J."/>
            <person name="Greiner C."/>
            <person name="Han Y."/>
            <person name="Hu H."/>
            <person name="Hughes D.S.T."/>
            <person name="Huylmans A.-K."/>
            <person name="Kemena C."/>
            <person name="Kremer L.P.M."/>
            <person name="Lee S.L."/>
            <person name="Lopez-Ezquerra A."/>
            <person name="Mallet L."/>
            <person name="Monroy-Kuhn J.M."/>
            <person name="Moser A."/>
            <person name="Murali S.C."/>
            <person name="Muzny D.M."/>
            <person name="Otani S."/>
            <person name="Piulachs M.-D."/>
            <person name="Poelchau M."/>
            <person name="Qu J."/>
            <person name="Schaub F."/>
            <person name="Wada-Katsumata A."/>
            <person name="Worley K.C."/>
            <person name="Xie Q."/>
            <person name="Ylla G."/>
            <person name="Poulsen M."/>
            <person name="Gibbs R.A."/>
            <person name="Schal C."/>
            <person name="Richards S."/>
            <person name="Belles X."/>
            <person name="Korb J."/>
            <person name="Bornberg-Bauer E."/>
        </authorList>
    </citation>
    <scope>NUCLEOTIDE SEQUENCE [LARGE SCALE GENOMIC DNA]</scope>
    <source>
        <tissue evidence="3">Whole body</tissue>
    </source>
</reference>
<keyword evidence="4" id="KW-1185">Reference proteome</keyword>
<keyword evidence="2" id="KW-0472">Membrane</keyword>
<sequence>MKYSTSTADAVSNGVTPETITASVSNEEYIQNIPDVYNENTSRDMCVPLPEVGRSDEPVRSDVNNSVIQSNCNISEIRNKAPSDKNGNDDSIMQTVESNVMSNAVTLNVSRTVSEGSICVIDSERQNEFEVTAAGSKSKENAPSARAEDESLINQSSLASSSTEIDKNVQSEDRVYKRSECSPRRLSQEIKNADVIEESAKSVVDSEYSKTEKNYFNSDGTKTNSVLPEYLNVLLEGMDVCGDSRCPVDSKPEWVDLGKFRTGQRIAMKYLFGLVLAEMLSLMMILSYPNGLQPLIFTGKSNTPFKSFKRYLSTVIRVRSWYSEDIWEPGTEGHKNIKAVRAMHETVRQELHKTKPDEFLKRSTLTGNCKFVCKEAAIWSPLHERIREDFQRSCLYPSPEQRPFLTSKANPVFVNQMDMALTQFGFVGLFVLFPGKFGAHGICDEELDSFVHLWRCLGYVLGLEDRYNLCNGDLETVRQRSRDIIHFWMKPNLRDVSRDWEHMTRCVVEGINYYIPGITFETSLLYLCGILGIYAPRISAALTFKQKLLYQFMTFTFCVLLRLPGAPSFFNWLMSLAVRLAQVASPEKLRKFEQRKYPYEENATCTKL</sequence>
<feature type="transmembrane region" description="Helical" evidence="2">
    <location>
        <begin position="513"/>
        <end position="535"/>
    </location>
</feature>
<dbReference type="OrthoDB" id="6361347at2759"/>
<protein>
    <submittedName>
        <fullName evidence="3">Uncharacterized protein</fullName>
    </submittedName>
</protein>
<dbReference type="PANTHER" id="PTHR37159:SF1">
    <property type="entry name" value="GH11867P"/>
    <property type="match status" value="1"/>
</dbReference>
<dbReference type="Proteomes" id="UP000235965">
    <property type="component" value="Unassembled WGS sequence"/>
</dbReference>
<proteinExistence type="predicted"/>
<dbReference type="AlphaFoldDB" id="A0A2J7PPW3"/>
<dbReference type="InParanoid" id="A0A2J7PPW3"/>
<feature type="transmembrane region" description="Helical" evidence="2">
    <location>
        <begin position="547"/>
        <end position="563"/>
    </location>
</feature>
<evidence type="ECO:0000256" key="1">
    <source>
        <dbReference type="SAM" id="MobiDB-lite"/>
    </source>
</evidence>
<feature type="region of interest" description="Disordered" evidence="1">
    <location>
        <begin position="132"/>
        <end position="171"/>
    </location>
</feature>
<dbReference type="STRING" id="105785.A0A2J7PPW3"/>
<evidence type="ECO:0000313" key="4">
    <source>
        <dbReference type="Proteomes" id="UP000235965"/>
    </source>
</evidence>
<dbReference type="EMBL" id="NEVH01022644">
    <property type="protein sequence ID" value="PNF18365.1"/>
    <property type="molecule type" value="Genomic_DNA"/>
</dbReference>
<accession>A0A2J7PPW3</accession>
<feature type="transmembrane region" description="Helical" evidence="2">
    <location>
        <begin position="270"/>
        <end position="288"/>
    </location>
</feature>
<name>A0A2J7PPW3_9NEOP</name>
<dbReference type="PANTHER" id="PTHR37159">
    <property type="entry name" value="GH11867P"/>
    <property type="match status" value="1"/>
</dbReference>
<keyword evidence="2" id="KW-0812">Transmembrane</keyword>
<organism evidence="3 4">
    <name type="scientific">Cryptotermes secundus</name>
    <dbReference type="NCBI Taxonomy" id="105785"/>
    <lineage>
        <taxon>Eukaryota</taxon>
        <taxon>Metazoa</taxon>
        <taxon>Ecdysozoa</taxon>
        <taxon>Arthropoda</taxon>
        <taxon>Hexapoda</taxon>
        <taxon>Insecta</taxon>
        <taxon>Pterygota</taxon>
        <taxon>Neoptera</taxon>
        <taxon>Polyneoptera</taxon>
        <taxon>Dictyoptera</taxon>
        <taxon>Blattodea</taxon>
        <taxon>Blattoidea</taxon>
        <taxon>Termitoidae</taxon>
        <taxon>Kalotermitidae</taxon>
        <taxon>Cryptotermitinae</taxon>
        <taxon>Cryptotermes</taxon>
    </lineage>
</organism>
<gene>
    <name evidence="3" type="ORF">B7P43_G13578</name>
</gene>
<keyword evidence="2" id="KW-1133">Transmembrane helix</keyword>